<dbReference type="OrthoDB" id="9805904at2"/>
<protein>
    <submittedName>
        <fullName evidence="3">Dehydrogenase</fullName>
    </submittedName>
</protein>
<dbReference type="Proteomes" id="UP000055060">
    <property type="component" value="Unassembled WGS sequence"/>
</dbReference>
<proteinExistence type="inferred from homology"/>
<dbReference type="PROSITE" id="PS00061">
    <property type="entry name" value="ADH_SHORT"/>
    <property type="match status" value="1"/>
</dbReference>
<name>A0A0S7BIK2_9CHLR</name>
<organism evidence="3">
    <name type="scientific">Longilinea arvoryzae</name>
    <dbReference type="NCBI Taxonomy" id="360412"/>
    <lineage>
        <taxon>Bacteria</taxon>
        <taxon>Bacillati</taxon>
        <taxon>Chloroflexota</taxon>
        <taxon>Anaerolineae</taxon>
        <taxon>Anaerolineales</taxon>
        <taxon>Anaerolineaceae</taxon>
        <taxon>Longilinea</taxon>
    </lineage>
</organism>
<keyword evidence="4" id="KW-1185">Reference proteome</keyword>
<dbReference type="GO" id="GO:0016491">
    <property type="term" value="F:oxidoreductase activity"/>
    <property type="evidence" value="ECO:0007669"/>
    <property type="project" value="UniProtKB-KW"/>
</dbReference>
<dbReference type="InterPro" id="IPR020904">
    <property type="entry name" value="Sc_DH/Rdtase_CS"/>
</dbReference>
<gene>
    <name evidence="3" type="ORF">LARV_02756</name>
</gene>
<sequence length="241" mass="25615">MTLAGKTVLVTGGARRIGRAIAMAVAEAGADVILHHHASVQEAAETAEDILNLGRKAWVVQADLEDPSQVTAMIDRASKFASIDALVNNAAIFGSQDVLSTTLENWHQHLAVNLTAPFLLSQEFARRYSAAPEGRILNILDWRAVRPGADHFAYTISKAALAAMTQSLAVALAPRILVNGLALGAILPPAEGPNPDKILQSVPAARWADLREVAESVVFLLSGPAYMTGEILHLDGGRHLV</sequence>
<dbReference type="PANTHER" id="PTHR43639">
    <property type="entry name" value="OXIDOREDUCTASE, SHORT-CHAIN DEHYDROGENASE/REDUCTASE FAMILY (AFU_ORTHOLOGUE AFUA_5G02870)"/>
    <property type="match status" value="1"/>
</dbReference>
<comment type="similarity">
    <text evidence="1">Belongs to the short-chain dehydrogenases/reductases (SDR) family.</text>
</comment>
<evidence type="ECO:0000256" key="2">
    <source>
        <dbReference type="ARBA" id="ARBA00023002"/>
    </source>
</evidence>
<dbReference type="RefSeq" id="WP_075074187.1">
    <property type="nucleotide sequence ID" value="NZ_DF967972.1"/>
</dbReference>
<evidence type="ECO:0000313" key="3">
    <source>
        <dbReference type="EMBL" id="GAP14976.1"/>
    </source>
</evidence>
<evidence type="ECO:0000256" key="1">
    <source>
        <dbReference type="ARBA" id="ARBA00006484"/>
    </source>
</evidence>
<dbReference type="InterPro" id="IPR036291">
    <property type="entry name" value="NAD(P)-bd_dom_sf"/>
</dbReference>
<dbReference type="PRINTS" id="PR00080">
    <property type="entry name" value="SDRFAMILY"/>
</dbReference>
<dbReference type="Pfam" id="PF13561">
    <property type="entry name" value="adh_short_C2"/>
    <property type="match status" value="1"/>
</dbReference>
<dbReference type="FunFam" id="3.40.50.720:FF:000084">
    <property type="entry name" value="Short-chain dehydrogenase reductase"/>
    <property type="match status" value="1"/>
</dbReference>
<dbReference type="EMBL" id="DF967972">
    <property type="protein sequence ID" value="GAP14976.1"/>
    <property type="molecule type" value="Genomic_DNA"/>
</dbReference>
<dbReference type="PANTHER" id="PTHR43639:SF1">
    <property type="entry name" value="SHORT-CHAIN DEHYDROGENASE_REDUCTASE FAMILY PROTEIN"/>
    <property type="match status" value="1"/>
</dbReference>
<dbReference type="InterPro" id="IPR002347">
    <property type="entry name" value="SDR_fam"/>
</dbReference>
<keyword evidence="2" id="KW-0560">Oxidoreductase</keyword>
<accession>A0A0S7BIK2</accession>
<reference evidence="3" key="1">
    <citation type="submission" date="2015-07" db="EMBL/GenBank/DDBJ databases">
        <title>Draft Genome Sequences of Anaerolinea thermolimosa IMO-1, Bellilinea caldifistulae GOMI-1, Leptolinea tardivitalis YMTK-2, Levilinea saccharolytica KIBI-1,Longilinea arvoryzae KOME-1, Previously Described as Members of the Anaerolineaceae (Chloroflexi).</title>
        <authorList>
            <person name="Sekiguchi Y."/>
            <person name="Ohashi A."/>
            <person name="Matsuura N."/>
            <person name="Tourlousse M.D."/>
        </authorList>
    </citation>
    <scope>NUCLEOTIDE SEQUENCE [LARGE SCALE GENOMIC DNA]</scope>
    <source>
        <strain evidence="3">KOME-1</strain>
    </source>
</reference>
<evidence type="ECO:0000313" key="4">
    <source>
        <dbReference type="Proteomes" id="UP000055060"/>
    </source>
</evidence>
<dbReference type="STRING" id="360412.LARV_02756"/>
<dbReference type="SUPFAM" id="SSF51735">
    <property type="entry name" value="NAD(P)-binding Rossmann-fold domains"/>
    <property type="match status" value="1"/>
</dbReference>
<dbReference type="AlphaFoldDB" id="A0A0S7BIK2"/>
<dbReference type="PRINTS" id="PR00081">
    <property type="entry name" value="GDHRDH"/>
</dbReference>
<dbReference type="Gene3D" id="3.40.50.720">
    <property type="entry name" value="NAD(P)-binding Rossmann-like Domain"/>
    <property type="match status" value="1"/>
</dbReference>